<dbReference type="Gene3D" id="1.10.10.60">
    <property type="entry name" value="Homeodomain-like"/>
    <property type="match status" value="2"/>
</dbReference>
<dbReference type="GO" id="GO:0003700">
    <property type="term" value="F:DNA-binding transcription factor activity"/>
    <property type="evidence" value="ECO:0007669"/>
    <property type="project" value="InterPro"/>
</dbReference>
<evidence type="ECO:0000259" key="4">
    <source>
        <dbReference type="PROSITE" id="PS01124"/>
    </source>
</evidence>
<dbReference type="AlphaFoldDB" id="A0A1M5A6F9"/>
<accession>A0A1M5A6F9</accession>
<dbReference type="Pfam" id="PF12833">
    <property type="entry name" value="HTH_18"/>
    <property type="match status" value="1"/>
</dbReference>
<keyword evidence="6" id="KW-1185">Reference proteome</keyword>
<dbReference type="Proteomes" id="UP000184406">
    <property type="component" value="Unassembled WGS sequence"/>
</dbReference>
<keyword evidence="1" id="KW-0805">Transcription regulation</keyword>
<dbReference type="InterPro" id="IPR020449">
    <property type="entry name" value="Tscrpt_reg_AraC-type_HTH"/>
</dbReference>
<dbReference type="GO" id="GO:0043565">
    <property type="term" value="F:sequence-specific DNA binding"/>
    <property type="evidence" value="ECO:0007669"/>
    <property type="project" value="InterPro"/>
</dbReference>
<evidence type="ECO:0000256" key="3">
    <source>
        <dbReference type="ARBA" id="ARBA00023163"/>
    </source>
</evidence>
<gene>
    <name evidence="5" type="ORF">SAMN03080594_103112</name>
</gene>
<dbReference type="PROSITE" id="PS00041">
    <property type="entry name" value="HTH_ARAC_FAMILY_1"/>
    <property type="match status" value="1"/>
</dbReference>
<dbReference type="InterPro" id="IPR018062">
    <property type="entry name" value="HTH_AraC-typ_CS"/>
</dbReference>
<dbReference type="RefSeq" id="WP_072861740.1">
    <property type="nucleotide sequence ID" value="NZ_FQUX01000003.1"/>
</dbReference>
<evidence type="ECO:0000313" key="5">
    <source>
        <dbReference type="EMBL" id="SHF25850.1"/>
    </source>
</evidence>
<dbReference type="InterPro" id="IPR018060">
    <property type="entry name" value="HTH_AraC"/>
</dbReference>
<dbReference type="SMART" id="SM00342">
    <property type="entry name" value="HTH_ARAC"/>
    <property type="match status" value="1"/>
</dbReference>
<dbReference type="PANTHER" id="PTHR43280:SF28">
    <property type="entry name" value="HTH-TYPE TRANSCRIPTIONAL ACTIVATOR RHAS"/>
    <property type="match status" value="1"/>
</dbReference>
<protein>
    <submittedName>
        <fullName evidence="5">AraC-type DNA-binding protein</fullName>
    </submittedName>
</protein>
<proteinExistence type="predicted"/>
<reference evidence="6" key="1">
    <citation type="submission" date="2016-11" db="EMBL/GenBank/DDBJ databases">
        <authorList>
            <person name="Varghese N."/>
            <person name="Submissions S."/>
        </authorList>
    </citation>
    <scope>NUCLEOTIDE SEQUENCE [LARGE SCALE GENOMIC DNA]</scope>
    <source>
        <strain evidence="6">DSM 17539</strain>
    </source>
</reference>
<keyword evidence="2 5" id="KW-0238">DNA-binding</keyword>
<evidence type="ECO:0000313" key="6">
    <source>
        <dbReference type="Proteomes" id="UP000184406"/>
    </source>
</evidence>
<dbReference type="SUPFAM" id="SSF46689">
    <property type="entry name" value="Homeodomain-like"/>
    <property type="match status" value="2"/>
</dbReference>
<keyword evidence="3" id="KW-0804">Transcription</keyword>
<dbReference type="OrthoDB" id="792101at2"/>
<evidence type="ECO:0000256" key="1">
    <source>
        <dbReference type="ARBA" id="ARBA00023015"/>
    </source>
</evidence>
<dbReference type="InterPro" id="IPR009057">
    <property type="entry name" value="Homeodomain-like_sf"/>
</dbReference>
<dbReference type="PRINTS" id="PR00032">
    <property type="entry name" value="HTHARAC"/>
</dbReference>
<evidence type="ECO:0000256" key="2">
    <source>
        <dbReference type="ARBA" id="ARBA00023125"/>
    </source>
</evidence>
<dbReference type="EMBL" id="FQUX01000003">
    <property type="protein sequence ID" value="SHF25850.1"/>
    <property type="molecule type" value="Genomic_DNA"/>
</dbReference>
<dbReference type="PROSITE" id="PS01124">
    <property type="entry name" value="HTH_ARAC_FAMILY_2"/>
    <property type="match status" value="1"/>
</dbReference>
<name>A0A1M5A6F9_9FLAO</name>
<organism evidence="5 6">
    <name type="scientific">Arenibacter palladensis</name>
    <dbReference type="NCBI Taxonomy" id="237373"/>
    <lineage>
        <taxon>Bacteria</taxon>
        <taxon>Pseudomonadati</taxon>
        <taxon>Bacteroidota</taxon>
        <taxon>Flavobacteriia</taxon>
        <taxon>Flavobacteriales</taxon>
        <taxon>Flavobacteriaceae</taxon>
        <taxon>Arenibacter</taxon>
    </lineage>
</organism>
<sequence length="283" mass="33135">MIQLEEITSIPTFSNQLENKLLYSNHSDDISISYQSTYTIKYVIDGVKHYNYNNQDIEVSKSQYLILNNDSLITTEAKKGTKGLSLFLSPKLINEISHFYSRSNSTIKFLEIIQRNSNQKINNLLHELVYLYENNLIDLKQQIDDLFITISELIVQEQVSIDNNFMNLKVIKHDTKRELYKSIIEAKEYLNDNFKEKISLDIISRDVGISKYYLHRLFREINGNTPLEYLKNIRLEKAKNKLQYSKDSIFEIAIKCGFDNTAYFSNVFKKHVGLSPTQFRKAL</sequence>
<feature type="domain" description="HTH araC/xylS-type" evidence="4">
    <location>
        <begin position="184"/>
        <end position="282"/>
    </location>
</feature>
<dbReference type="PANTHER" id="PTHR43280">
    <property type="entry name" value="ARAC-FAMILY TRANSCRIPTIONAL REGULATOR"/>
    <property type="match status" value="1"/>
</dbReference>